<gene>
    <name evidence="1" type="ORF">N3K66_000012</name>
</gene>
<evidence type="ECO:0000313" key="2">
    <source>
        <dbReference type="Proteomes" id="UP001163324"/>
    </source>
</evidence>
<reference evidence="1" key="1">
    <citation type="submission" date="2022-10" db="EMBL/GenBank/DDBJ databases">
        <title>Complete Genome of Trichothecium roseum strain YXFP-22015, a Plant Pathogen Isolated from Citrus.</title>
        <authorList>
            <person name="Wang Y."/>
            <person name="Zhu L."/>
        </authorList>
    </citation>
    <scope>NUCLEOTIDE SEQUENCE</scope>
    <source>
        <strain evidence="1">YXFP-22015</strain>
    </source>
</reference>
<comment type="caution">
    <text evidence="1">The sequence shown here is derived from an EMBL/GenBank/DDBJ whole genome shotgun (WGS) entry which is preliminary data.</text>
</comment>
<name>A0ACC0VCI8_9HYPO</name>
<keyword evidence="2" id="KW-1185">Reference proteome</keyword>
<dbReference type="EMBL" id="CM047940">
    <property type="protein sequence ID" value="KAI9903483.1"/>
    <property type="molecule type" value="Genomic_DNA"/>
</dbReference>
<protein>
    <submittedName>
        <fullName evidence="1">Uncharacterized protein</fullName>
    </submittedName>
</protein>
<dbReference type="Proteomes" id="UP001163324">
    <property type="component" value="Chromosome 1"/>
</dbReference>
<accession>A0ACC0VCI8</accession>
<proteinExistence type="predicted"/>
<organism evidence="1 2">
    <name type="scientific">Trichothecium roseum</name>
    <dbReference type="NCBI Taxonomy" id="47278"/>
    <lineage>
        <taxon>Eukaryota</taxon>
        <taxon>Fungi</taxon>
        <taxon>Dikarya</taxon>
        <taxon>Ascomycota</taxon>
        <taxon>Pezizomycotina</taxon>
        <taxon>Sordariomycetes</taxon>
        <taxon>Hypocreomycetidae</taxon>
        <taxon>Hypocreales</taxon>
        <taxon>Hypocreales incertae sedis</taxon>
        <taxon>Trichothecium</taxon>
    </lineage>
</organism>
<sequence length="4408" mass="490644">MPAATRITGPIHLDALGMALSALEERHETLRTTFSSRDGVNLQHVLPFQPRQLRVVDLTPSESESLAQALEREQTTAFNLESEPGWRVAVFRLGREEHILSLVMHHIVSDGWSMDILYRELSEFYSSSVAGREPLSGITRLPIQYRDYSVWQKQQDQADEQQRQLEYWLTQLEGNQPAELLCDKPRPSTLSGEAGIHNLRIEGELYENLLLFCKKLEVTPFVVLLAAFRTTHFRLTGSRDATIGTLNANRSRWELNDMIGFFGNMQCIRIKAGDESFESLVRQVEITATAAFANQDVPFERIVSKLQKGRDISRHPLVQIVFALHAQMDLGELDLEGLGTEQMEVTETSRFDLEFHCFQEQSGIRGQILFSTDLYEPVTIKHMVSVFTSVLNQSLRDPQTILESQPLLTANDYQALEARGLLAIEETDYPRESNLPDLFRQQAASHPDKIAVKDTTTQLTYSELDEKSDRLAERLKSRRMNSETLIGVYANRSCETIVAFLGILKANLAYLPLDTKAPLGRIQTILSSVPGQKLVLTGSDVQTSAADYENVEFANIKDMSEGAPNVQSLGSVPSATSLAYIMFTSGSTGKPKGVMIEHRGVIRLVKQGNFVNEMPEGGVMAHMANIAFDVSTWEIYSCLLNGGTLVCIDAMSVLDFRALAAIFSKEHIQAALFTPALFKQYIAECPATISQLRTLILAADRADTQDIFMARRIMKGKIINAYGPTENTVKVKGHRIEIGEIEFALRNHASVTDAVVVLQRPEGQEAQLHGFVTVSDASEETQEPTEDTEEDHVEQWRGLFESDAYATIEDVDVGRIGRDFIGWTSKYDGSEIPKDEMNEWLDDTMSTLLDSKSPGHVLEVGTGSGMILFNLVQGLESYVGLEPSEKAVAFITKTAASIPGLAGKVRMQQGTAADVGKVPSPLSPNLVVINSVAQYFPSREYLLRTVEDLVRLDGVETIFFGDVRSYPMYKEFQISKAVCLLGDSATRNEIQDKMSEIERVEQELLVDPAFFTALTTQLPDFVEHVEVLPKIMKATNELSCYRYAAVIHVKRQKGNARIISAVAPGEWTDFTAHELDRNSLGDILKKPTPGSQIAISNIPYQKTLFERRVVDFLDNDENMEDTASEKSWLVDIRQASRQCASMSAIDLVELAEEVGWRVEISWGRQRTQHGGMDAIFYRQSSNDGSSRVLFQFPTDYESQPPHLLTSQPLKQKMEHSISDQLLERLQTLLPAYMIPQTIKVLDRMPLNDNGKVDRRALAEVKTARETADEDKTQPRTDAERQLQQIWARVLNIPVASVGIDDSFFKLGGDSITAMQVSSASRASLADISTGDIFRKKTIAEIAKSIVPLSDQSSLDILDEEAAGQRFDLSPIQQLYMQLEPDPTRCFDQTFYLKLRIPATFDAIKGAIEELVSRHAMLRARFAQNADAGWEQYISDDVTSAFTLRESDSSGFHDDDALVIRNSRNLLNIETGPLLSAVVFNASGFQSLFLAIHHLVVDLVSWRVLLQDLEELLTNGKVFSAKTIGFQAWSARQAEYAVKELSADATLQVKPMSEYWGIDPKLNVQGETHIKKFTLDKETTSTLLGTCNQVFGTRPVELMLSALIHSFISVFSDREPPTIFSEGHGREPWNEKIDVSRTVGWFTTMWPVQVSSSTDGNLLEVVRQTKDAVRGLSKNGWSYFTSKFADGSIANRNASNFPIEALFNFAGSYQQLERDDSFFTPLVLPEGSDPVSVSKLQRFAIFDFLAQIDHGCLDVMVIYPKGLRNEEGLSTWVEQYEATLKKLTTLLPAKKSEWTLSDFPLAFKSYHDLDAFRDGIMPQLGIGEASAIEDIYPCSAIQEGILIAQEKDSSNYRSMFGLEIVASETDNDIEYSRIRDAWRAVVRRHSLLRAMLVNGIPGTSRTMHIILKDPTPAISYIQGQDATEAYNGVPSYTKRGLQHHLSIYQIGKKRVYLRLEVNHAIIDGYCSGILLHDFNQAYNSSLDISGPLYGDFIRHVEEQSLEGHAAFWKQHLDGVQPCFFPSAERDVQSSGNLEIHVPNLDGEKIHSFCTEWEVTAASVLQVAWALVLQVYTGSSAPCIGTLTSGRDIDIHGVGDMFGPLIGMTPCRVRLDGDRSLLEILREVQADYISSMPHQTYPLMEIHRALQVGPPGLFNTAISVQRGMEGPKQSEDGHTIQFRDGHDQTEYDVTINADHSSKATVIGLSFKAGFISSTQAQRVADAVSLAMRHIVHDPHQIPSQISLVSESDLAQMWSWNGTSASNGTGIGIKRTSTSRFWVVNSSDADQLMPLGLTGELMIEGPVINREYLDESSQASPMVVAAPHWRAALGAYDANTQFCRTGNLAAFTDDGSLQLQGSKSLQVQLRGRRVNTEEVEKQLLILHPDIKELALQFVVGEDGGSKVPRAVGLLTLDTESEVGAKMRGGPYDERESKIMEGLKAYLDDLLPDDAPPPVFISVSSVPKAASGRIDRRRVKNIASALVAQAEEVTRTEEQSAAKTTLALNTLKIQDVEIDQSPQRTHIWLSNQLYPDLDRQRMSIRATRLRGSLQLDALEASIVALELRHDILRTVFSPGSVQTQHVRPNMGKPLRIFNVNVTDENPIETLIEEQTVPFDLQDEPGFRVSIHRVAEDDHILSVVTHDIIGDKLSASIVQEELSVFYGAALLGQEPLSQVEPLPMGYGDPISPNDKQEQLGKQQEQLKYWTAQLENNQAAEFIKDKPRPTRLSGKVDMQEVIIEGTSNHKLHDFCKQREVTPLMVLLAAFRATHYRMTGSRDATIGAIRARRQGTGNMIGHFENLQCLRTQVEQGTFEDLVYSFRTASEASARNQAVPFERIASNLGKPQDMSRHPLAQIMFAHHSQADIGNVSFDALDADPINVPLFSPFDMEFHFTTTQHGLQGQVLFSTDLFNPLTVRSIISVMQIVLKEGLDDPTTAILSMPLLTDKEYASLQELDLIEIDQTMYPNEASLVEIFSQQVMAYPERVAVKDTNLELTYSQLDERSDRLAQWLRTRNMPSEALVGVLASRSCETIVAFLGILKANLAYLPLDTKTPAGRMEAILSSVAGDRLLLLGSDVALPTLDTIDVKFVSIAQVLREQQVANVVDYSPRGAPTATSLAYVMFTSGSTGKPKGVMVDHRAIARLVVESNIASELTGISTVAHMTNVAFDVSTWEIYVAILNGRTLVCVDHMTVLDPKALSTLFSREQVEAANMAPALFKRYTLENPDVVNNLRVLMVGGDRVDERDIYRARQTMRGQLINAYGPTENTGFSTYYCIRPDDEFTSGVPIGTSVSNSGAYVMDDRLRLVPLGVIGELVVTGDGLARGYSDSSLDEGRFVTISIDGRSVKAYRTGDYVRQRPVDGEMEFFGRIDGQIKIKGHRIEIGEIESALNGHDSITDAVVVLHQQKGRDDQIFAFVTTVTDRHGVGSIQDEGLQIQEKLNRRAEAMLPPYMVPQGYMVLDKMPLNANGKIDRQALSQMVPKQDFSQIRREQPMSQSERELQRIWSRVLNLEAHSIGITDSFFRLGGDSITAMQVSSAARASLIDISTGDIFRKKTISELAKLANCTQNQGGFDITSEDDAGDQAFELSPIQNLYMQLESEPNRCFDQTFFLKMRTPTAYDAIAKAIQSIVSAHAMLRARFTRTSTGTWEQRIVSDVVSSFHLTQAYVPTIDSFEALEAIKQCRGMIDIENGPLVSAVVSTAPDAQAIFISIHHLVVDLVSWRILLQDLEEILTSGHASSAPTMAFKSWSTMQSQYSISELHSQPSVSCETQPLLSYWGMEPKTNTHEGTVMKHFSLDEQTTAAILGRSNDAFGTRPVELMISALVHSFTAVFSDRRAPAIFSEGHGREPWDDRLDLSRTVGWFTTLFPTKTRFGADSSLLDVVRQTKDFLRGLSKNGWTWFTSQFSNPESSKANVTMLPIEILFNFAGAYQQLERGDSFFENLSIPEGCDPPSACGLQRLALFDVFAQTERKELKVTFVYPAEVKHQDLIASWITGYRDALKQISVLLGERLPEWTLADFPMAFQSYSDIAEFKNQMLPRLGLSGADEIEEIYPCSPMQEGILLAQAKDTKNYRSIFGIEISGDGISASRIQRAWQAVVKRHSLLRALVTDSLPGSSRAMLIVLRDPIPGVSYYQGKDGAGPYDGPISYQKQGLQHHMSIFHIDDRRAYLRLEINHVIIDGYSSDILLRDFRLAYNEGLDPDGPLYSDFVKHIEDQSKDAARTFWMNRLANTEASFFPASESNQHPETFTLNVSDLNSARITGFCAEWGVTTASIVQAAWALVLRAFTGSATPCFGTLTSGRDVPVRDVNQIFGPLICMMPCRVQLENGHSVIDTLREVQAGYIDSLQHQTFPLMEIQRALAVGPSGLFNSIISFQRNGGELAADEEEGHNIRYQDAQDQTEVCMLPHFGARE</sequence>
<evidence type="ECO:0000313" key="1">
    <source>
        <dbReference type="EMBL" id="KAI9903483.1"/>
    </source>
</evidence>